<name>A0A0A0PJ41_9CAUD</name>
<reference evidence="1 2" key="1">
    <citation type="journal article" date="2015" name="Appl. Environ. Microbiol.">
        <title>Effects of actin-like proteins encoded by two Bacillus pumilus phages on unstable lysogeny, revealed by genomic analysis.</title>
        <authorList>
            <person name="Yuan Y."/>
            <person name="Peng Q."/>
            <person name="Wu D."/>
            <person name="Kou Z."/>
            <person name="Wu Y."/>
            <person name="Liu P."/>
            <person name="Gao M."/>
        </authorList>
    </citation>
    <scope>NUCLEOTIDE SEQUENCE [LARGE SCALE GENOMIC DNA]</scope>
</reference>
<protein>
    <submittedName>
        <fullName evidence="1">Uncharacterized protein</fullName>
    </submittedName>
</protein>
<accession>A0A0A0PJ41</accession>
<dbReference type="Proteomes" id="UP000030233">
    <property type="component" value="Segment"/>
</dbReference>
<dbReference type="EMBL" id="KJ010548">
    <property type="protein sequence ID" value="AHJ87694.1"/>
    <property type="molecule type" value="Genomic_DNA"/>
</dbReference>
<sequence length="70" mass="8423">MVSFEELARENGEIARRKARRIKRAREYTHTIEFALKDADPEMQAIISYEFEQLRRILQNDDKQDCTYNT</sequence>
<gene>
    <name evidence="1" type="ORF">Bp8pT_052</name>
</gene>
<evidence type="ECO:0000313" key="2">
    <source>
        <dbReference type="Proteomes" id="UP000030233"/>
    </source>
</evidence>
<evidence type="ECO:0000313" key="1">
    <source>
        <dbReference type="EMBL" id="AHJ87694.1"/>
    </source>
</evidence>
<proteinExistence type="predicted"/>
<organism evidence="1 2">
    <name type="scientific">Bacillus phage Bp8p-T</name>
    <dbReference type="NCBI Taxonomy" id="1445811"/>
    <lineage>
        <taxon>Viruses</taxon>
        <taxon>Duplodnaviria</taxon>
        <taxon>Heunggongvirae</taxon>
        <taxon>Uroviricota</taxon>
        <taxon>Caudoviricetes</taxon>
        <taxon>Herelleviridae</taxon>
        <taxon>Bastillevirinae</taxon>
        <taxon>Agatevirus</taxon>
        <taxon>Agatevirus Bp8pC</taxon>
    </lineage>
</organism>